<organism evidence="2 3">
    <name type="scientific">Paralysiella testudinis</name>
    <dbReference type="NCBI Taxonomy" id="2809020"/>
    <lineage>
        <taxon>Bacteria</taxon>
        <taxon>Pseudomonadati</taxon>
        <taxon>Pseudomonadota</taxon>
        <taxon>Betaproteobacteria</taxon>
        <taxon>Neisseriales</taxon>
        <taxon>Neisseriaceae</taxon>
        <taxon>Paralysiella</taxon>
    </lineage>
</organism>
<dbReference type="PANTHER" id="PTHR30411">
    <property type="entry name" value="CYTOPLASMIC PROTEIN"/>
    <property type="match status" value="1"/>
</dbReference>
<accession>A0A892ZHG8</accession>
<dbReference type="AlphaFoldDB" id="A0A892ZHG8"/>
<feature type="domain" description="YbaK/aminoacyl-tRNA synthetase-associated" evidence="1">
    <location>
        <begin position="38"/>
        <end position="156"/>
    </location>
</feature>
<evidence type="ECO:0000259" key="1">
    <source>
        <dbReference type="Pfam" id="PF04073"/>
    </source>
</evidence>
<sequence length="176" mass="18364">MTTPTNLAATTLSDSVQKVHAFLQQSGVPCQFKPLADSTRTAQMAADVLGCSAAEIASSLIFENRDSGALVLIVASGGHRVDVDHVSAQLNMPLQLARGRDIKRHTGFAIGGVPPVAHAQPLPVFLDTALRRFSTVWAAAGSPFAVFGISPAHLAQLTGGQWLAVNAAETPENDNG</sequence>
<dbReference type="InterPro" id="IPR007214">
    <property type="entry name" value="YbaK/aa-tRNA-synth-assoc-dom"/>
</dbReference>
<dbReference type="KEGG" id="ptes:JQU52_00495"/>
<dbReference type="GO" id="GO:0002161">
    <property type="term" value="F:aminoacyl-tRNA deacylase activity"/>
    <property type="evidence" value="ECO:0007669"/>
    <property type="project" value="InterPro"/>
</dbReference>
<keyword evidence="3" id="KW-1185">Reference proteome</keyword>
<dbReference type="PANTHER" id="PTHR30411:SF1">
    <property type="entry name" value="CYTOPLASMIC PROTEIN"/>
    <property type="match status" value="1"/>
</dbReference>
<dbReference type="SUPFAM" id="SSF55826">
    <property type="entry name" value="YbaK/ProRS associated domain"/>
    <property type="match status" value="1"/>
</dbReference>
<evidence type="ECO:0000313" key="2">
    <source>
        <dbReference type="EMBL" id="QRQ81960.1"/>
    </source>
</evidence>
<name>A0A892ZHG8_9NEIS</name>
<dbReference type="Pfam" id="PF04073">
    <property type="entry name" value="tRNA_edit"/>
    <property type="match status" value="1"/>
</dbReference>
<proteinExistence type="predicted"/>
<dbReference type="EMBL" id="CP069798">
    <property type="protein sequence ID" value="QRQ81960.1"/>
    <property type="molecule type" value="Genomic_DNA"/>
</dbReference>
<dbReference type="RefSeq" id="WP_230339258.1">
    <property type="nucleotide sequence ID" value="NZ_CP069798.1"/>
</dbReference>
<dbReference type="Proteomes" id="UP000653156">
    <property type="component" value="Chromosome"/>
</dbReference>
<dbReference type="Gene3D" id="3.90.960.10">
    <property type="entry name" value="YbaK/aminoacyl-tRNA synthetase-associated domain"/>
    <property type="match status" value="1"/>
</dbReference>
<dbReference type="CDD" id="cd04333">
    <property type="entry name" value="ProX_deacylase"/>
    <property type="match status" value="1"/>
</dbReference>
<protein>
    <submittedName>
        <fullName evidence="2">YbaK/EbsC family protein</fullName>
    </submittedName>
</protein>
<dbReference type="InterPro" id="IPR036754">
    <property type="entry name" value="YbaK/aa-tRNA-synt-asso_dom_sf"/>
</dbReference>
<evidence type="ECO:0000313" key="3">
    <source>
        <dbReference type="Proteomes" id="UP000653156"/>
    </source>
</evidence>
<gene>
    <name evidence="2" type="ORF">JQU52_00495</name>
</gene>
<reference evidence="2" key="1">
    <citation type="submission" date="2021-02" db="EMBL/GenBank/DDBJ databases">
        <title>Neisseriaceae sp. 26B isolated from the cloaca of a Common Toad-headed Turtle (Mesoclemmys nasuta).</title>
        <authorList>
            <person name="Spergser J."/>
            <person name="Busse H.-J."/>
        </authorList>
    </citation>
    <scope>NUCLEOTIDE SEQUENCE</scope>
    <source>
        <strain evidence="2">26B</strain>
    </source>
</reference>